<organism evidence="1 2">
    <name type="scientific">Arabidopsis thaliana x Arabidopsis arenosa</name>
    <dbReference type="NCBI Taxonomy" id="1240361"/>
    <lineage>
        <taxon>Eukaryota</taxon>
        <taxon>Viridiplantae</taxon>
        <taxon>Streptophyta</taxon>
        <taxon>Embryophyta</taxon>
        <taxon>Tracheophyta</taxon>
        <taxon>Spermatophyta</taxon>
        <taxon>Magnoliopsida</taxon>
        <taxon>eudicotyledons</taxon>
        <taxon>Gunneridae</taxon>
        <taxon>Pentapetalae</taxon>
        <taxon>rosids</taxon>
        <taxon>malvids</taxon>
        <taxon>Brassicales</taxon>
        <taxon>Brassicaceae</taxon>
        <taxon>Camelineae</taxon>
        <taxon>Arabidopsis</taxon>
    </lineage>
</organism>
<reference evidence="1 2" key="1">
    <citation type="submission" date="2020-12" db="EMBL/GenBank/DDBJ databases">
        <title>Concerted genomic and epigenomic changes stabilize Arabidopsis allopolyploids.</title>
        <authorList>
            <person name="Chen Z."/>
        </authorList>
    </citation>
    <scope>NUCLEOTIDE SEQUENCE [LARGE SCALE GENOMIC DNA]</scope>
    <source>
        <strain evidence="1">Allo738</strain>
        <tissue evidence="1">Leaf</tissue>
    </source>
</reference>
<keyword evidence="2" id="KW-1185">Reference proteome</keyword>
<dbReference type="EMBL" id="JAEFBK010000001">
    <property type="protein sequence ID" value="KAG7644879.1"/>
    <property type="molecule type" value="Genomic_DNA"/>
</dbReference>
<evidence type="ECO:0000313" key="1">
    <source>
        <dbReference type="EMBL" id="KAG7644879.1"/>
    </source>
</evidence>
<sequence length="41" mass="4994">MTVYNYIYTTKEPPLSFKPYKLEKITRKMLPFVRSDYSTDK</sequence>
<proteinExistence type="predicted"/>
<protein>
    <submittedName>
        <fullName evidence="1">Uncharacterized protein</fullName>
    </submittedName>
</protein>
<name>A0A8T2GAA1_9BRAS</name>
<dbReference type="AlphaFoldDB" id="A0A8T2GAA1"/>
<comment type="caution">
    <text evidence="1">The sequence shown here is derived from an EMBL/GenBank/DDBJ whole genome shotgun (WGS) entry which is preliminary data.</text>
</comment>
<accession>A0A8T2GAA1</accession>
<evidence type="ECO:0000313" key="2">
    <source>
        <dbReference type="Proteomes" id="UP000694240"/>
    </source>
</evidence>
<dbReference type="Proteomes" id="UP000694240">
    <property type="component" value="Chromosome 1"/>
</dbReference>
<gene>
    <name evidence="1" type="ORF">ISN45_At01g002160</name>
</gene>